<organism evidence="6 7">
    <name type="scientific">Azoarcus indigens</name>
    <dbReference type="NCBI Taxonomy" id="29545"/>
    <lineage>
        <taxon>Bacteria</taxon>
        <taxon>Pseudomonadati</taxon>
        <taxon>Pseudomonadota</taxon>
        <taxon>Betaproteobacteria</taxon>
        <taxon>Rhodocyclales</taxon>
        <taxon>Zoogloeaceae</taxon>
        <taxon>Azoarcus</taxon>
    </lineage>
</organism>
<dbReference type="Pfam" id="PF00890">
    <property type="entry name" value="FAD_binding_2"/>
    <property type="match status" value="1"/>
</dbReference>
<gene>
    <name evidence="6" type="ORF">C7389_101196</name>
</gene>
<name>A0A4R6EHC2_9RHOO</name>
<evidence type="ECO:0000256" key="3">
    <source>
        <dbReference type="ARBA" id="ARBA00023002"/>
    </source>
</evidence>
<accession>A0A4R6EHC2</accession>
<dbReference type="Gene3D" id="1.20.58.100">
    <property type="entry name" value="Fumarate reductase/succinate dehydrogenase flavoprotein-like, C-terminal domain"/>
    <property type="match status" value="1"/>
</dbReference>
<dbReference type="Gene3D" id="3.90.700.10">
    <property type="entry name" value="Succinate dehydrogenase/fumarate reductase flavoprotein, catalytic domain"/>
    <property type="match status" value="1"/>
</dbReference>
<protein>
    <submittedName>
        <fullName evidence="6">Succinate dehydrogenase/fumarate reductase flavoprotein subunit</fullName>
    </submittedName>
</protein>
<keyword evidence="3" id="KW-0560">Oxidoreductase</keyword>
<feature type="domain" description="FAD-dependent oxidoreductase 2 FAD-binding" evidence="4">
    <location>
        <begin position="127"/>
        <end position="355"/>
    </location>
</feature>
<feature type="domain" description="Fumarate reductase/succinate dehydrogenase flavoprotein-like C-terminal" evidence="5">
    <location>
        <begin position="443"/>
        <end position="518"/>
    </location>
</feature>
<reference evidence="6 7" key="1">
    <citation type="submission" date="2019-03" db="EMBL/GenBank/DDBJ databases">
        <title>Genomic Encyclopedia of Type Strains, Phase IV (KMG-IV): sequencing the most valuable type-strain genomes for metagenomic binning, comparative biology and taxonomic classification.</title>
        <authorList>
            <person name="Goeker M."/>
        </authorList>
    </citation>
    <scope>NUCLEOTIDE SEQUENCE [LARGE SCALE GENOMIC DNA]</scope>
    <source>
        <strain evidence="6 7">DSM 12121</strain>
    </source>
</reference>
<dbReference type="PANTHER" id="PTHR11632">
    <property type="entry name" value="SUCCINATE DEHYDROGENASE 2 FLAVOPROTEIN SUBUNIT"/>
    <property type="match status" value="1"/>
</dbReference>
<dbReference type="Gene3D" id="3.50.50.60">
    <property type="entry name" value="FAD/NAD(P)-binding domain"/>
    <property type="match status" value="2"/>
</dbReference>
<dbReference type="Proteomes" id="UP000295129">
    <property type="component" value="Unassembled WGS sequence"/>
</dbReference>
<proteinExistence type="predicted"/>
<dbReference type="InterPro" id="IPR003953">
    <property type="entry name" value="FAD-dep_OxRdtase_2_FAD-bd"/>
</dbReference>
<evidence type="ECO:0000313" key="6">
    <source>
        <dbReference type="EMBL" id="TDN56817.1"/>
    </source>
</evidence>
<evidence type="ECO:0000256" key="2">
    <source>
        <dbReference type="ARBA" id="ARBA00022630"/>
    </source>
</evidence>
<dbReference type="InterPro" id="IPR030664">
    <property type="entry name" value="SdhA/FrdA/AprA"/>
</dbReference>
<dbReference type="InterPro" id="IPR037099">
    <property type="entry name" value="Fum_R/Succ_DH_flav-like_C_sf"/>
</dbReference>
<dbReference type="PIRSF" id="PIRSF000171">
    <property type="entry name" value="SDHA_APRA_LASPO"/>
    <property type="match status" value="1"/>
</dbReference>
<dbReference type="GO" id="GO:0016491">
    <property type="term" value="F:oxidoreductase activity"/>
    <property type="evidence" value="ECO:0007669"/>
    <property type="project" value="UniProtKB-KW"/>
</dbReference>
<evidence type="ECO:0000259" key="5">
    <source>
        <dbReference type="Pfam" id="PF02910"/>
    </source>
</evidence>
<evidence type="ECO:0000256" key="1">
    <source>
        <dbReference type="ARBA" id="ARBA00001974"/>
    </source>
</evidence>
<comment type="cofactor">
    <cofactor evidence="1">
        <name>FAD</name>
        <dbReference type="ChEBI" id="CHEBI:57692"/>
    </cofactor>
</comment>
<dbReference type="Pfam" id="PF02910">
    <property type="entry name" value="Succ_DH_flav_C"/>
    <property type="match status" value="1"/>
</dbReference>
<dbReference type="PRINTS" id="PR00368">
    <property type="entry name" value="FADPNR"/>
</dbReference>
<sequence length="540" mass="56653">MSTYTEVTTDSGRRIAAGDYEIDHKADVLVIGGSLAGAWAALAAARAGARVVLAEKGWMGTAGVVAAASVGGYYALPDDPAQREGVIGVRHQESRGLDDLGYVERVYDQSYRSFTELRAAGFASARLGAFPGPDSMAFLRRQLLAAKVKILDHSPALELLQTADGAVAGAAGIQRKSGEAWRVRAGAVVLATGGNAFLSGAQGTNGLTGDGYLMGAEAGARLQGMEFSGHYGLTPAEGSCTKGGMYFSGHIYDDAGARLDPLPSWFAVPNVARTLLSGGKAWVVLDKAAPEQHDTHRRQSPNFYQYFSRRGVDPFRQRWPVKLTYEGTVRAAGGLLVDEGCATGVPGLYAAGDVTDRCRLTGAFLSGAGPAVAWCVASGEWAGQGAAAFARALGKGAHARQVKGAGACGLRPGGGATGAGKGPGGRETIARVQEEILPLEKNFFRDGKQLTASLGRLDALWTAARAELSAAGPRELLKAREAAALAASARWIYRAALARTESRGLHRRSDFPEEDPAQRHHLVLSGVDEIRIARREALPA</sequence>
<evidence type="ECO:0000259" key="4">
    <source>
        <dbReference type="Pfam" id="PF00890"/>
    </source>
</evidence>
<comment type="caution">
    <text evidence="6">The sequence shown here is derived from an EMBL/GenBank/DDBJ whole genome shotgun (WGS) entry which is preliminary data.</text>
</comment>
<dbReference type="SUPFAM" id="SSF51905">
    <property type="entry name" value="FAD/NAD(P)-binding domain"/>
    <property type="match status" value="1"/>
</dbReference>
<dbReference type="AlphaFoldDB" id="A0A4R6EHC2"/>
<keyword evidence="2" id="KW-0285">Flavoprotein</keyword>
<dbReference type="RefSeq" id="WP_133587463.1">
    <property type="nucleotide sequence ID" value="NZ_SNVV01000001.1"/>
</dbReference>
<dbReference type="SUPFAM" id="SSF46977">
    <property type="entry name" value="Succinate dehydrogenase/fumarate reductase flavoprotein C-terminal domain"/>
    <property type="match status" value="1"/>
</dbReference>
<dbReference type="OrthoDB" id="9805351at2"/>
<dbReference type="EMBL" id="SNVV01000001">
    <property type="protein sequence ID" value="TDN56817.1"/>
    <property type="molecule type" value="Genomic_DNA"/>
</dbReference>
<evidence type="ECO:0000313" key="7">
    <source>
        <dbReference type="Proteomes" id="UP000295129"/>
    </source>
</evidence>
<keyword evidence="7" id="KW-1185">Reference proteome</keyword>
<dbReference type="InterPro" id="IPR015939">
    <property type="entry name" value="Fum_Rdtase/Succ_DH_flav-like_C"/>
</dbReference>
<dbReference type="PRINTS" id="PR00411">
    <property type="entry name" value="PNDRDTASEI"/>
</dbReference>
<dbReference type="InterPro" id="IPR036188">
    <property type="entry name" value="FAD/NAD-bd_sf"/>
</dbReference>
<dbReference type="SUPFAM" id="SSF51971">
    <property type="entry name" value="Nucleotide-binding domain"/>
    <property type="match status" value="1"/>
</dbReference>
<dbReference type="InterPro" id="IPR027477">
    <property type="entry name" value="Succ_DH/fumarate_Rdtase_cat_sf"/>
</dbReference>
<dbReference type="PANTHER" id="PTHR11632:SF51">
    <property type="entry name" value="SUCCINATE DEHYDROGENASE [UBIQUINONE] FLAVOPROTEIN SUBUNIT, MITOCHONDRIAL"/>
    <property type="match status" value="1"/>
</dbReference>